<dbReference type="InterPro" id="IPR011009">
    <property type="entry name" value="Kinase-like_dom_sf"/>
</dbReference>
<evidence type="ECO:0000313" key="3">
    <source>
        <dbReference type="EMBL" id="KAF9613151.1"/>
    </source>
</evidence>
<dbReference type="InterPro" id="IPR047173">
    <property type="entry name" value="STRAD_A/B-like"/>
</dbReference>
<dbReference type="EMBL" id="JADFTS010000003">
    <property type="protein sequence ID" value="KAF9613151.1"/>
    <property type="molecule type" value="Genomic_DNA"/>
</dbReference>
<dbReference type="SUPFAM" id="SSF56112">
    <property type="entry name" value="Protein kinase-like (PK-like)"/>
    <property type="match status" value="1"/>
</dbReference>
<accession>A0A835M745</accession>
<sequence>MCLVKDPSKRPTATELLKHPFFKNRKPNIRSVLEKLSPTLTKRLITIKTVAVTQDKMEETSQNEYKRGISCWDFNLEEIKAQAALLEDDVVEEERTDVLRRKNEGQVFQQVGQFNSMSEQRMCMGEGADGRIHASSAGVPEIQCILSKRATNRRSVLNNQWSNTWSNIRECTGELSAIENFLLGGSQNRRPPPSCLGCKQQPSIYKEVPQKELSALDPLSGVMLHVPQEEEEGVPTISLENLEPMSVDTLMVSVKPIKASNSGKEDVSKNLHRTKLSDHVSDTDEPASKELRQ</sequence>
<organism evidence="3 4">
    <name type="scientific">Coptis chinensis</name>
    <dbReference type="NCBI Taxonomy" id="261450"/>
    <lineage>
        <taxon>Eukaryota</taxon>
        <taxon>Viridiplantae</taxon>
        <taxon>Streptophyta</taxon>
        <taxon>Embryophyta</taxon>
        <taxon>Tracheophyta</taxon>
        <taxon>Spermatophyta</taxon>
        <taxon>Magnoliopsida</taxon>
        <taxon>Ranunculales</taxon>
        <taxon>Ranunculaceae</taxon>
        <taxon>Coptidoideae</taxon>
        <taxon>Coptis</taxon>
    </lineage>
</organism>
<dbReference type="GO" id="GO:0043539">
    <property type="term" value="F:protein serine/threonine kinase activator activity"/>
    <property type="evidence" value="ECO:0007669"/>
    <property type="project" value="InterPro"/>
</dbReference>
<evidence type="ECO:0000256" key="2">
    <source>
        <dbReference type="SAM" id="MobiDB-lite"/>
    </source>
</evidence>
<keyword evidence="4" id="KW-1185">Reference proteome</keyword>
<evidence type="ECO:0000256" key="1">
    <source>
        <dbReference type="ARBA" id="ARBA00008874"/>
    </source>
</evidence>
<comment type="similarity">
    <text evidence="1">Belongs to the protein kinase superfamily. STE Ser/Thr protein kinase family. STE20 subfamily.</text>
</comment>
<evidence type="ECO:0000313" key="4">
    <source>
        <dbReference type="Proteomes" id="UP000631114"/>
    </source>
</evidence>
<proteinExistence type="inferred from homology"/>
<protein>
    <submittedName>
        <fullName evidence="3">Uncharacterized protein</fullName>
    </submittedName>
</protein>
<dbReference type="PANTHER" id="PTHR48014">
    <property type="entry name" value="SERINE/THREONINE-PROTEIN KINASE FRAY2"/>
    <property type="match status" value="1"/>
</dbReference>
<dbReference type="Proteomes" id="UP000631114">
    <property type="component" value="Unassembled WGS sequence"/>
</dbReference>
<dbReference type="AlphaFoldDB" id="A0A835M745"/>
<name>A0A835M745_9MAGN</name>
<dbReference type="PANTHER" id="PTHR48014:SF21">
    <property type="entry name" value="SERINE_THREONINE-PROTEIN KINASE FRAY2"/>
    <property type="match status" value="1"/>
</dbReference>
<feature type="region of interest" description="Disordered" evidence="2">
    <location>
        <begin position="257"/>
        <end position="293"/>
    </location>
</feature>
<reference evidence="3 4" key="1">
    <citation type="submission" date="2020-10" db="EMBL/GenBank/DDBJ databases">
        <title>The Coptis chinensis genome and diversification of protoberbering-type alkaloids.</title>
        <authorList>
            <person name="Wang B."/>
            <person name="Shu S."/>
            <person name="Song C."/>
            <person name="Liu Y."/>
        </authorList>
    </citation>
    <scope>NUCLEOTIDE SEQUENCE [LARGE SCALE GENOMIC DNA]</scope>
    <source>
        <strain evidence="3">HL-2020</strain>
        <tissue evidence="3">Leaf</tissue>
    </source>
</reference>
<gene>
    <name evidence="3" type="ORF">IFM89_005922</name>
</gene>
<comment type="caution">
    <text evidence="3">The sequence shown here is derived from an EMBL/GenBank/DDBJ whole genome shotgun (WGS) entry which is preliminary data.</text>
</comment>
<feature type="compositionally biased region" description="Basic and acidic residues" evidence="2">
    <location>
        <begin position="263"/>
        <end position="293"/>
    </location>
</feature>
<dbReference type="Gene3D" id="1.10.510.10">
    <property type="entry name" value="Transferase(Phosphotransferase) domain 1"/>
    <property type="match status" value="1"/>
</dbReference>